<evidence type="ECO:0000313" key="3">
    <source>
        <dbReference type="EMBL" id="EXK29481.1"/>
    </source>
</evidence>
<dbReference type="Proteomes" id="UP000030703">
    <property type="component" value="Unassembled WGS sequence"/>
</dbReference>
<protein>
    <submittedName>
        <fullName evidence="3">Uncharacterized protein</fullName>
    </submittedName>
</protein>
<accession>X0A8G9</accession>
<reference evidence="3" key="2">
    <citation type="submission" date="2012-05" db="EMBL/GenBank/DDBJ databases">
        <title>Annotation of the Genome Sequence of Fusarium oxysporum f. sp. melonis 26406.</title>
        <authorList>
            <consortium name="The Broad Institute Genomics Platform"/>
            <person name="Ma L.-J."/>
            <person name="Corby-Kistler H."/>
            <person name="Broz K."/>
            <person name="Gale L.R."/>
            <person name="Jonkers W."/>
            <person name="O'Donnell K."/>
            <person name="Ploetz R."/>
            <person name="Steinberg C."/>
            <person name="Schwartz D.C."/>
            <person name="VanEtten H."/>
            <person name="Zhou S."/>
            <person name="Young S.K."/>
            <person name="Zeng Q."/>
            <person name="Gargeya S."/>
            <person name="Fitzgerald M."/>
            <person name="Abouelleil A."/>
            <person name="Alvarado L."/>
            <person name="Chapman S.B."/>
            <person name="Gainer-Dewar J."/>
            <person name="Goldberg J."/>
            <person name="Griggs A."/>
            <person name="Gujja S."/>
            <person name="Hansen M."/>
            <person name="Howarth C."/>
            <person name="Imamovic A."/>
            <person name="Ireland A."/>
            <person name="Larimer J."/>
            <person name="McCowan C."/>
            <person name="Murphy C."/>
            <person name="Pearson M."/>
            <person name="Poon T.W."/>
            <person name="Priest M."/>
            <person name="Roberts A."/>
            <person name="Saif S."/>
            <person name="Shea T."/>
            <person name="Sykes S."/>
            <person name="Wortman J."/>
            <person name="Nusbaum C."/>
            <person name="Birren B."/>
        </authorList>
    </citation>
    <scope>NUCLEOTIDE SEQUENCE</scope>
    <source>
        <strain evidence="3">26406</strain>
    </source>
</reference>
<dbReference type="AlphaFoldDB" id="X0A8G9"/>
<dbReference type="Gene3D" id="1.20.58.340">
    <property type="entry name" value="Magnesium transport protein CorA, transmembrane region"/>
    <property type="match status" value="1"/>
</dbReference>
<evidence type="ECO:0000256" key="1">
    <source>
        <dbReference type="SAM" id="MobiDB-lite"/>
    </source>
</evidence>
<evidence type="ECO:0000256" key="2">
    <source>
        <dbReference type="SAM" id="Phobius"/>
    </source>
</evidence>
<dbReference type="VEuPathDB" id="FungiDB:FOMG_13957"/>
<feature type="transmembrane region" description="Helical" evidence="2">
    <location>
        <begin position="382"/>
        <end position="402"/>
    </location>
</feature>
<feature type="region of interest" description="Disordered" evidence="1">
    <location>
        <begin position="49"/>
        <end position="72"/>
    </location>
</feature>
<name>X0A8G9_FUSOX</name>
<feature type="compositionally biased region" description="Low complexity" evidence="1">
    <location>
        <begin position="55"/>
        <end position="67"/>
    </location>
</feature>
<sequence length="577" mass="65976">MSGPIEQVYPLNLRNPDLDRHDMQSWVNYTAQMARSRLSSSGDIEFLTPLEEDPTSASSTAQSTDQSIESDGPRAQTHIYLAEIGSGQKIHITLENLRKVLGNLQVCPDFLEAVLRLPCVGRRFHCLPAVREGAENRKEFWYTIPFPNSGTEEPLGLSQMCVWADEDCVSGKKNILILGASKEVGSKLRRFVQNQERSPSPSADIQCHLHLLRSALHKWAGYHTVARFYAEFAGLDFHEHNERNSDINSTMKKLHTTIAGLENLVAAIKTFSLTLTWLHEHQWQPMERESTTNMFDHRRQWMSELKDMTTTLAIFTSKIESLVTEIKNTQLLLLNRVAIRKHETVIENGLRMQRIAENTERNGSDMAAMAEQSRDDARSMKTIAVVTMAYLPGTFVATFFSMHFLQLDPDRPNDLTFTFAKYIWLYFVVAILLTAITFLVWGLSMHRRSFFRLLSTWFGMLLTSAPDYPMANHDTQGDTGEQMQHESTRLQEEENGYEAIMAQLDHWQRGIVPEGELDEQASNERNSQFNNILRDLAAMYQQREETLQAGDRGIAEASVITRRNITNRRQREDMGNV</sequence>
<reference evidence="3" key="1">
    <citation type="submission" date="2012-04" db="EMBL/GenBank/DDBJ databases">
        <title>The Genome Sequence of Fusarium oxysporum melonis.</title>
        <authorList>
            <consortium name="The Broad Institute Genome Sequencing Platform"/>
            <person name="Ma L.-J."/>
            <person name="Gale L.R."/>
            <person name="Schwartz D.C."/>
            <person name="Zhou S."/>
            <person name="Corby-Kistler H."/>
            <person name="Young S.K."/>
            <person name="Zeng Q."/>
            <person name="Gargeya S."/>
            <person name="Fitzgerald M."/>
            <person name="Haas B."/>
            <person name="Abouelleil A."/>
            <person name="Alvarado L."/>
            <person name="Arachchi H.M."/>
            <person name="Berlin A."/>
            <person name="Brown A."/>
            <person name="Chapman S.B."/>
            <person name="Chen Z."/>
            <person name="Dunbar C."/>
            <person name="Freedman E."/>
            <person name="Gearin G."/>
            <person name="Goldberg J."/>
            <person name="Griggs A."/>
            <person name="Gujja S."/>
            <person name="Heiman D."/>
            <person name="Howarth C."/>
            <person name="Larson L."/>
            <person name="Lui A."/>
            <person name="MacDonald P.J.P."/>
            <person name="Montmayeur A."/>
            <person name="Murphy C."/>
            <person name="Neiman D."/>
            <person name="Pearson M."/>
            <person name="Priest M."/>
            <person name="Roberts A."/>
            <person name="Saif S."/>
            <person name="Shea T."/>
            <person name="Shenoy N."/>
            <person name="Sisk P."/>
            <person name="Stolte C."/>
            <person name="Sykes S."/>
            <person name="Wortman J."/>
            <person name="Nusbaum C."/>
            <person name="Birren B."/>
        </authorList>
    </citation>
    <scope>NUCLEOTIDE SEQUENCE</scope>
    <source>
        <strain evidence="3">26406</strain>
    </source>
</reference>
<feature type="transmembrane region" description="Helical" evidence="2">
    <location>
        <begin position="422"/>
        <end position="443"/>
    </location>
</feature>
<keyword evidence="2" id="KW-0812">Transmembrane</keyword>
<keyword evidence="2" id="KW-0472">Membrane</keyword>
<dbReference type="EMBL" id="JH659342">
    <property type="protein sequence ID" value="EXK29481.1"/>
    <property type="molecule type" value="Genomic_DNA"/>
</dbReference>
<proteinExistence type="predicted"/>
<keyword evidence="2" id="KW-1133">Transmembrane helix</keyword>
<dbReference type="HOGENOM" id="CLU_472547_0_0_1"/>
<gene>
    <name evidence="3" type="ORF">FOMG_13957</name>
</gene>
<organism evidence="3">
    <name type="scientific">Fusarium oxysporum f. sp. melonis 26406</name>
    <dbReference type="NCBI Taxonomy" id="1089452"/>
    <lineage>
        <taxon>Eukaryota</taxon>
        <taxon>Fungi</taxon>
        <taxon>Dikarya</taxon>
        <taxon>Ascomycota</taxon>
        <taxon>Pezizomycotina</taxon>
        <taxon>Sordariomycetes</taxon>
        <taxon>Hypocreomycetidae</taxon>
        <taxon>Hypocreales</taxon>
        <taxon>Nectriaceae</taxon>
        <taxon>Fusarium</taxon>
        <taxon>Fusarium oxysporum species complex</taxon>
    </lineage>
</organism>